<organism evidence="2">
    <name type="scientific">uncultured Sulfurovum sp</name>
    <dbReference type="NCBI Taxonomy" id="269237"/>
    <lineage>
        <taxon>Bacteria</taxon>
        <taxon>Pseudomonadati</taxon>
        <taxon>Campylobacterota</taxon>
        <taxon>Epsilonproteobacteria</taxon>
        <taxon>Campylobacterales</taxon>
        <taxon>Sulfurovaceae</taxon>
        <taxon>Sulfurovum</taxon>
        <taxon>environmental samples</taxon>
    </lineage>
</organism>
<dbReference type="GO" id="GO:0020037">
    <property type="term" value="F:heme binding"/>
    <property type="evidence" value="ECO:0007669"/>
    <property type="project" value="InterPro"/>
</dbReference>
<name>A0A6S6TGW6_9BACT</name>
<evidence type="ECO:0000313" key="2">
    <source>
        <dbReference type="EMBL" id="CAA6818564.1"/>
    </source>
</evidence>
<dbReference type="InterPro" id="IPR036909">
    <property type="entry name" value="Cyt_c-like_dom_sf"/>
</dbReference>
<feature type="signal peptide" evidence="1">
    <location>
        <begin position="1"/>
        <end position="19"/>
    </location>
</feature>
<sequence>MYKKIAIVISLTLATLLNAGEIDNTTGLIKAEGLGEVKEHCTVCHTGRFIVVNGGNEKFWKTKIRVMQNAYGLWKIDKAEEEKMINYLTKNYAKKKQVSVNE</sequence>
<dbReference type="GO" id="GO:0009055">
    <property type="term" value="F:electron transfer activity"/>
    <property type="evidence" value="ECO:0007669"/>
    <property type="project" value="InterPro"/>
</dbReference>
<proteinExistence type="predicted"/>
<dbReference type="EMBL" id="CACVAR010000293">
    <property type="protein sequence ID" value="CAA6818564.1"/>
    <property type="molecule type" value="Genomic_DNA"/>
</dbReference>
<accession>A0A6S6TGW6</accession>
<reference evidence="2" key="1">
    <citation type="submission" date="2020-01" db="EMBL/GenBank/DDBJ databases">
        <authorList>
            <person name="Meier V. D."/>
            <person name="Meier V D."/>
        </authorList>
    </citation>
    <scope>NUCLEOTIDE SEQUENCE</scope>
    <source>
        <strain evidence="2">HLG_WM_MAG_03</strain>
    </source>
</reference>
<feature type="chain" id="PRO_5028214627" description="Quinohemoprotein amine dehydrogenase alpha subunit haem binding domain-containing protein" evidence="1">
    <location>
        <begin position="20"/>
        <end position="102"/>
    </location>
</feature>
<evidence type="ECO:0000256" key="1">
    <source>
        <dbReference type="SAM" id="SignalP"/>
    </source>
</evidence>
<keyword evidence="1" id="KW-0732">Signal</keyword>
<dbReference type="AlphaFoldDB" id="A0A6S6TGW6"/>
<dbReference type="SUPFAM" id="SSF46626">
    <property type="entry name" value="Cytochrome c"/>
    <property type="match status" value="1"/>
</dbReference>
<evidence type="ECO:0008006" key="3">
    <source>
        <dbReference type="Google" id="ProtNLM"/>
    </source>
</evidence>
<dbReference type="Gene3D" id="1.10.760.10">
    <property type="entry name" value="Cytochrome c-like domain"/>
    <property type="match status" value="1"/>
</dbReference>
<protein>
    <recommendedName>
        <fullName evidence="3">Quinohemoprotein amine dehydrogenase alpha subunit haem binding domain-containing protein</fullName>
    </recommendedName>
</protein>
<gene>
    <name evidence="2" type="ORF">HELGO_WM50892</name>
</gene>